<dbReference type="Proteomes" id="UP000078454">
    <property type="component" value="Unassembled WGS sequence"/>
</dbReference>
<gene>
    <name evidence="2" type="ORF">A8708_25590</name>
</gene>
<organism evidence="2 3">
    <name type="scientific">Paenibacillus oryzisoli</name>
    <dbReference type="NCBI Taxonomy" id="1850517"/>
    <lineage>
        <taxon>Bacteria</taxon>
        <taxon>Bacillati</taxon>
        <taxon>Bacillota</taxon>
        <taxon>Bacilli</taxon>
        <taxon>Bacillales</taxon>
        <taxon>Paenibacillaceae</taxon>
        <taxon>Paenibacillus</taxon>
    </lineage>
</organism>
<dbReference type="Gene3D" id="3.50.50.60">
    <property type="entry name" value="FAD/NAD(P)-binding domain"/>
    <property type="match status" value="1"/>
</dbReference>
<dbReference type="GO" id="GO:0016491">
    <property type="term" value="F:oxidoreductase activity"/>
    <property type="evidence" value="ECO:0007669"/>
    <property type="project" value="InterPro"/>
</dbReference>
<dbReference type="Pfam" id="PF13450">
    <property type="entry name" value="NAD_binding_8"/>
    <property type="match status" value="1"/>
</dbReference>
<evidence type="ECO:0000259" key="1">
    <source>
        <dbReference type="Pfam" id="PF01593"/>
    </source>
</evidence>
<dbReference type="InterPro" id="IPR002937">
    <property type="entry name" value="Amino_oxidase"/>
</dbReference>
<dbReference type="Pfam" id="PF01593">
    <property type="entry name" value="Amino_oxidase"/>
    <property type="match status" value="1"/>
</dbReference>
<comment type="caution">
    <text evidence="2">The sequence shown here is derived from an EMBL/GenBank/DDBJ whole genome shotgun (WGS) entry which is preliminary data.</text>
</comment>
<dbReference type="PANTHER" id="PTHR42923">
    <property type="entry name" value="PROTOPORPHYRINOGEN OXIDASE"/>
    <property type="match status" value="1"/>
</dbReference>
<dbReference type="RefSeq" id="WP_068671007.1">
    <property type="nucleotide sequence ID" value="NZ_LYPB01000092.1"/>
</dbReference>
<dbReference type="InterPro" id="IPR036188">
    <property type="entry name" value="FAD/NAD-bd_sf"/>
</dbReference>
<evidence type="ECO:0000313" key="3">
    <source>
        <dbReference type="Proteomes" id="UP000078454"/>
    </source>
</evidence>
<dbReference type="SUPFAM" id="SSF51905">
    <property type="entry name" value="FAD/NAD(P)-binding domain"/>
    <property type="match status" value="1"/>
</dbReference>
<proteinExistence type="predicted"/>
<dbReference type="PRINTS" id="PR00419">
    <property type="entry name" value="ADXRDTASE"/>
</dbReference>
<sequence length="551" mass="62244">MLKKVAILGGGVAGLSAAHELIVRGYHVSVYEFKGIPGGKARSMPYVGSGKGGRRDLPGEHGFRLFPRFYRHVIDTLKRIPYENKTVYDNLMEVTRLDIATHTAPLQPLPAKIVVNKDNIVLAKELINHKLGLTKEDLEQYGRKLWQVMTSCEERIREEYETIDWWDFIEAEKQSPAFQSIFAGFTKTLVACQSKVASTQTVGPVAAQMTLNLSLPGKSFVRLLNGPTNDKWIYPWLTYLQERGVDYHLNAKVERIHCVDGVITSAEVTENGETSHIEADYYIAAFPVEVMGPLITESMLEADPSLQGVQRLVDSVAWMNGIQYYLREDVPVTHGHVIYLDAPWSLTSVSQKQFWPDVNLSEYGDGSVKGVLSIDISDWDAPGILYGKSATHCTPEEIKEEVWAQLKQSLNVNGAIILRDETLHSWFLDSDIQYDEGAQACTNEALLFINRVGTWEDRPEAYTRIPNLFLASDYVRTNTNLATMEGANEAARRAVNALLKQDESKETPCEIWDMYKFEMGNIDVLKAFRQQDKKRYDRGLPWNGKILNTKD</sequence>
<name>A0A197ZYE9_9BACL</name>
<dbReference type="OrthoDB" id="8845488at2"/>
<dbReference type="InterPro" id="IPR050464">
    <property type="entry name" value="Zeta_carotene_desat/Oxidored"/>
</dbReference>
<dbReference type="STRING" id="1850517.A8708_25590"/>
<dbReference type="EMBL" id="LYPB01000092">
    <property type="protein sequence ID" value="OAS13811.1"/>
    <property type="molecule type" value="Genomic_DNA"/>
</dbReference>
<keyword evidence="3" id="KW-1185">Reference proteome</keyword>
<reference evidence="2 3" key="1">
    <citation type="submission" date="2016-05" db="EMBL/GenBank/DDBJ databases">
        <title>Paenibacillus sp. 1ZS3-15 nov., isolated from the rhizosphere soil.</title>
        <authorList>
            <person name="Zhang X.X."/>
            <person name="Zhang J."/>
        </authorList>
    </citation>
    <scope>NUCLEOTIDE SEQUENCE [LARGE SCALE GENOMIC DNA]</scope>
    <source>
        <strain evidence="2 3">1ZS3-15</strain>
    </source>
</reference>
<dbReference type="AlphaFoldDB" id="A0A197ZYE9"/>
<evidence type="ECO:0000313" key="2">
    <source>
        <dbReference type="EMBL" id="OAS13811.1"/>
    </source>
</evidence>
<accession>A0A197ZYE9</accession>
<dbReference type="PANTHER" id="PTHR42923:SF46">
    <property type="entry name" value="AMINE OXIDASE"/>
    <property type="match status" value="1"/>
</dbReference>
<feature type="domain" description="Amine oxidase" evidence="1">
    <location>
        <begin position="241"/>
        <end position="499"/>
    </location>
</feature>
<protein>
    <submittedName>
        <fullName evidence="2">Phytoene dehydrogenase</fullName>
    </submittedName>
</protein>